<evidence type="ECO:0000313" key="1">
    <source>
        <dbReference type="EMBL" id="KAJ7775115.1"/>
    </source>
</evidence>
<sequence length="515" mass="56689">MSLSIDIVPLAPSLDLYGEPRSSSAFSLSGHVGIALSSPYSVFERRRPARILLQSVLLTFDGQTEVFTEKLGYSGIRLYSKTVDLAPSEPLELTDEGQDEPCRWNLVFDLPIPGWLPASHDFAAGDVGASTQYFLHAVVQFLVLDDQQATPWSFSTLCSPFRARARSIQTRKTITLRRFVEPPTDEPAPVGLVNYLLTGPKLASEGAQIPADVVSKIQVLASVPKHLDVCDNVLPLTLRLRTKDLEDEHCKRLQLKQFAVEIIQEETFRRVTDVSVYQTQYPLPSADCQPPNKPLLRAHYMGDMYNKLGLFLNPSSNTTSTTCSGSLLSGGDSGIYYLTGDRHIFAEDAEAASWYTLETSIPFAHELKSSLEGDGESKLRPSGTSPMYGVSHSLKLTVQCEYEMPSGELADADLKFTIPLTFGRVAPPLPPRDILPALYTAMRLTHGSYPLMPELLPFGANLPAYSQLFDSQGNRKMDATPLPLYSPRSSSDSEAPVDLLPAFNEKQDILNATTV</sequence>
<organism evidence="1 2">
    <name type="scientific">Mycena metata</name>
    <dbReference type="NCBI Taxonomy" id="1033252"/>
    <lineage>
        <taxon>Eukaryota</taxon>
        <taxon>Fungi</taxon>
        <taxon>Dikarya</taxon>
        <taxon>Basidiomycota</taxon>
        <taxon>Agaricomycotina</taxon>
        <taxon>Agaricomycetes</taxon>
        <taxon>Agaricomycetidae</taxon>
        <taxon>Agaricales</taxon>
        <taxon>Marasmiineae</taxon>
        <taxon>Mycenaceae</taxon>
        <taxon>Mycena</taxon>
    </lineage>
</organism>
<dbReference type="Proteomes" id="UP001215598">
    <property type="component" value="Unassembled WGS sequence"/>
</dbReference>
<dbReference type="AlphaFoldDB" id="A0AAD7JZM5"/>
<keyword evidence="2" id="KW-1185">Reference proteome</keyword>
<name>A0AAD7JZM5_9AGAR</name>
<dbReference type="EMBL" id="JARKIB010000011">
    <property type="protein sequence ID" value="KAJ7775115.1"/>
    <property type="molecule type" value="Genomic_DNA"/>
</dbReference>
<protein>
    <submittedName>
        <fullName evidence="1">Uncharacterized protein</fullName>
    </submittedName>
</protein>
<gene>
    <name evidence="1" type="ORF">B0H16DRAFT_1303920</name>
</gene>
<reference evidence="1" key="1">
    <citation type="submission" date="2023-03" db="EMBL/GenBank/DDBJ databases">
        <title>Massive genome expansion in bonnet fungi (Mycena s.s.) driven by repeated elements and novel gene families across ecological guilds.</title>
        <authorList>
            <consortium name="Lawrence Berkeley National Laboratory"/>
            <person name="Harder C.B."/>
            <person name="Miyauchi S."/>
            <person name="Viragh M."/>
            <person name="Kuo A."/>
            <person name="Thoen E."/>
            <person name="Andreopoulos B."/>
            <person name="Lu D."/>
            <person name="Skrede I."/>
            <person name="Drula E."/>
            <person name="Henrissat B."/>
            <person name="Morin E."/>
            <person name="Kohler A."/>
            <person name="Barry K."/>
            <person name="LaButti K."/>
            <person name="Morin E."/>
            <person name="Salamov A."/>
            <person name="Lipzen A."/>
            <person name="Mereny Z."/>
            <person name="Hegedus B."/>
            <person name="Baldrian P."/>
            <person name="Stursova M."/>
            <person name="Weitz H."/>
            <person name="Taylor A."/>
            <person name="Grigoriev I.V."/>
            <person name="Nagy L.G."/>
            <person name="Martin F."/>
            <person name="Kauserud H."/>
        </authorList>
    </citation>
    <scope>NUCLEOTIDE SEQUENCE</scope>
    <source>
        <strain evidence="1">CBHHK182m</strain>
    </source>
</reference>
<proteinExistence type="predicted"/>
<evidence type="ECO:0000313" key="2">
    <source>
        <dbReference type="Proteomes" id="UP001215598"/>
    </source>
</evidence>
<comment type="caution">
    <text evidence="1">The sequence shown here is derived from an EMBL/GenBank/DDBJ whole genome shotgun (WGS) entry which is preliminary data.</text>
</comment>
<accession>A0AAD7JZM5</accession>